<dbReference type="PROSITE" id="PS50109">
    <property type="entry name" value="HIS_KIN"/>
    <property type="match status" value="1"/>
</dbReference>
<dbReference type="GO" id="GO:0006935">
    <property type="term" value="P:chemotaxis"/>
    <property type="evidence" value="ECO:0007669"/>
    <property type="project" value="InterPro"/>
</dbReference>
<dbReference type="SUPFAM" id="SSF55874">
    <property type="entry name" value="ATPase domain of HSP90 chaperone/DNA topoisomerase II/histidine kinase"/>
    <property type="match status" value="1"/>
</dbReference>
<keyword evidence="7" id="KW-0902">Two-component regulatory system</keyword>
<proteinExistence type="predicted"/>
<reference evidence="14" key="2">
    <citation type="submission" date="2020-09" db="EMBL/GenBank/DDBJ databases">
        <authorList>
            <person name="Sun Q."/>
            <person name="Kim S."/>
        </authorList>
    </citation>
    <scope>NUCLEOTIDE SEQUENCE</scope>
    <source>
        <strain evidence="14">KCTC 32020</strain>
    </source>
</reference>
<dbReference type="InterPro" id="IPR003594">
    <property type="entry name" value="HATPase_dom"/>
</dbReference>
<evidence type="ECO:0000256" key="4">
    <source>
        <dbReference type="ARBA" id="ARBA00022553"/>
    </source>
</evidence>
<dbReference type="PANTHER" id="PTHR43395:SF1">
    <property type="entry name" value="CHEMOTAXIS PROTEIN CHEA"/>
    <property type="match status" value="1"/>
</dbReference>
<dbReference type="Pfam" id="PF01584">
    <property type="entry name" value="CheW"/>
    <property type="match status" value="1"/>
</dbReference>
<dbReference type="EC" id="2.7.13.3" evidence="2"/>
<dbReference type="Gene3D" id="1.20.120.160">
    <property type="entry name" value="HPT domain"/>
    <property type="match status" value="1"/>
</dbReference>
<dbReference type="SUPFAM" id="SSF47226">
    <property type="entry name" value="Histidine-containing phosphotransfer domain, HPT domain"/>
    <property type="match status" value="1"/>
</dbReference>
<dbReference type="CDD" id="cd00088">
    <property type="entry name" value="HPT"/>
    <property type="match status" value="1"/>
</dbReference>
<dbReference type="Gene3D" id="2.30.30.40">
    <property type="entry name" value="SH3 Domains"/>
    <property type="match status" value="1"/>
</dbReference>
<dbReference type="PANTHER" id="PTHR43395">
    <property type="entry name" value="SENSOR HISTIDINE KINASE CHEA"/>
    <property type="match status" value="1"/>
</dbReference>
<dbReference type="SMART" id="SM00260">
    <property type="entry name" value="CheW"/>
    <property type="match status" value="1"/>
</dbReference>
<dbReference type="EMBL" id="BNCF01000010">
    <property type="protein sequence ID" value="GHE37603.1"/>
    <property type="molecule type" value="Genomic_DNA"/>
</dbReference>
<dbReference type="SUPFAM" id="SSF50341">
    <property type="entry name" value="CheW-like"/>
    <property type="match status" value="1"/>
</dbReference>
<dbReference type="PROSITE" id="PS50894">
    <property type="entry name" value="HPT"/>
    <property type="match status" value="1"/>
</dbReference>
<evidence type="ECO:0000313" key="14">
    <source>
        <dbReference type="EMBL" id="GHE37603.1"/>
    </source>
</evidence>
<evidence type="ECO:0000256" key="3">
    <source>
        <dbReference type="ARBA" id="ARBA00021495"/>
    </source>
</evidence>
<name>A0A919DD06_9GAMM</name>
<evidence type="ECO:0000256" key="7">
    <source>
        <dbReference type="ARBA" id="ARBA00023012"/>
    </source>
</evidence>
<dbReference type="Gene3D" id="1.10.287.560">
    <property type="entry name" value="Histidine kinase CheA-like, homodimeric domain"/>
    <property type="match status" value="1"/>
</dbReference>
<evidence type="ECO:0000259" key="12">
    <source>
        <dbReference type="PROSITE" id="PS50851"/>
    </source>
</evidence>
<reference evidence="14" key="1">
    <citation type="journal article" date="2014" name="Int. J. Syst. Evol. Microbiol.">
        <title>Complete genome sequence of Corynebacterium casei LMG S-19264T (=DSM 44701T), isolated from a smear-ripened cheese.</title>
        <authorList>
            <consortium name="US DOE Joint Genome Institute (JGI-PGF)"/>
            <person name="Walter F."/>
            <person name="Albersmeier A."/>
            <person name="Kalinowski J."/>
            <person name="Ruckert C."/>
        </authorList>
    </citation>
    <scope>NUCLEOTIDE SEQUENCE</scope>
    <source>
        <strain evidence="14">KCTC 32020</strain>
    </source>
</reference>
<evidence type="ECO:0000256" key="10">
    <source>
        <dbReference type="SAM" id="MobiDB-lite"/>
    </source>
</evidence>
<evidence type="ECO:0000256" key="8">
    <source>
        <dbReference type="ARBA" id="ARBA00035100"/>
    </source>
</evidence>
<protein>
    <recommendedName>
        <fullName evidence="3">Chemotaxis protein CheA</fullName>
        <ecNumber evidence="2">2.7.13.3</ecNumber>
    </recommendedName>
</protein>
<dbReference type="RefSeq" id="WP_189766630.1">
    <property type="nucleotide sequence ID" value="NZ_BNCF01000010.1"/>
</dbReference>
<feature type="modified residue" description="Phosphohistidine" evidence="9">
    <location>
        <position position="47"/>
    </location>
</feature>
<evidence type="ECO:0000256" key="2">
    <source>
        <dbReference type="ARBA" id="ARBA00012438"/>
    </source>
</evidence>
<dbReference type="Proteomes" id="UP000636453">
    <property type="component" value="Unassembled WGS sequence"/>
</dbReference>
<keyword evidence="15" id="KW-1185">Reference proteome</keyword>
<keyword evidence="4 9" id="KW-0597">Phosphoprotein</keyword>
<keyword evidence="6" id="KW-0418">Kinase</keyword>
<feature type="compositionally biased region" description="Pro residues" evidence="10">
    <location>
        <begin position="170"/>
        <end position="185"/>
    </location>
</feature>
<keyword evidence="5" id="KW-0808">Transferase</keyword>
<dbReference type="PRINTS" id="PR00344">
    <property type="entry name" value="BCTRLSENSOR"/>
</dbReference>
<accession>A0A919DD06</accession>
<evidence type="ECO:0000256" key="9">
    <source>
        <dbReference type="PROSITE-ProRule" id="PRU00110"/>
    </source>
</evidence>
<comment type="caution">
    <text evidence="14">The sequence shown here is derived from an EMBL/GenBank/DDBJ whole genome shotgun (WGS) entry which is preliminary data.</text>
</comment>
<evidence type="ECO:0000256" key="5">
    <source>
        <dbReference type="ARBA" id="ARBA00022679"/>
    </source>
</evidence>
<dbReference type="InterPro" id="IPR004105">
    <property type="entry name" value="CheA-like_dim"/>
</dbReference>
<evidence type="ECO:0000259" key="11">
    <source>
        <dbReference type="PROSITE" id="PS50109"/>
    </source>
</evidence>
<dbReference type="GO" id="GO:0005737">
    <property type="term" value="C:cytoplasm"/>
    <property type="evidence" value="ECO:0007669"/>
    <property type="project" value="InterPro"/>
</dbReference>
<sequence length="581" mass="62651">MAYDDSVAADFVIEAREIADRLGEQLVALEQLPDDAELLNAVFRGFHTIKGGAGFLDLAPLVEACHVVEEAFGCVRGGKRQADADLFDGAQALLDHVQRMLAELAAGQTLSPAPAHLCERMRLWAGDEATPAAPAAPVAALAAFAQGDGPVSDDEFEALLDQLHGGLPGAQPPPPPAPAPQPPRAARPEASPPAARAEPAAEATLRIEARRLDAIVNLVGELVLSRNRLKTLRSRFRDEELERAVTAIDVATTRLQGAVMRTRMQPVGRVFQRFPKLARDVARMLDKEVELVLEGADTELDRTLVESLADPLVHLVRNAIDHGIEAPAVRERIGKPRAGRVLLAARQEGDHIAIEVRDDGAGMDPEVLRAKAVEKGVLDAEQAARLGPEECYALIFHPGFSTRSNVSEISGRGVGMDVVQSKIRDLNGRVQIQSRLGLGTAFVVRVPLTLAILPALLVQCADRAFALPLARVQEVVRYDRSRLRWFDGHPMVDLHGQTTPLLGLRRWLGEREDDGDGHLVLVQSGDGCLGLHVDHVRGREEVVVKPLPRPLHALPGYVGATLTGDGRMALILDVDALGRAA</sequence>
<evidence type="ECO:0000256" key="1">
    <source>
        <dbReference type="ARBA" id="ARBA00000085"/>
    </source>
</evidence>
<feature type="domain" description="Histidine kinase" evidence="11">
    <location>
        <begin position="204"/>
        <end position="450"/>
    </location>
</feature>
<evidence type="ECO:0000313" key="15">
    <source>
        <dbReference type="Proteomes" id="UP000636453"/>
    </source>
</evidence>
<dbReference type="SMART" id="SM00387">
    <property type="entry name" value="HATPase_c"/>
    <property type="match status" value="1"/>
</dbReference>
<dbReference type="SMART" id="SM00073">
    <property type="entry name" value="HPT"/>
    <property type="match status" value="1"/>
</dbReference>
<dbReference type="CDD" id="cd16916">
    <property type="entry name" value="HATPase_CheA-like"/>
    <property type="match status" value="1"/>
</dbReference>
<evidence type="ECO:0000259" key="13">
    <source>
        <dbReference type="PROSITE" id="PS50894"/>
    </source>
</evidence>
<feature type="domain" description="CheW-like" evidence="12">
    <location>
        <begin position="452"/>
        <end position="581"/>
    </location>
</feature>
<dbReference type="InterPro" id="IPR051315">
    <property type="entry name" value="Bact_Chemotaxis_CheA"/>
</dbReference>
<dbReference type="SUPFAM" id="SSF47384">
    <property type="entry name" value="Homodimeric domain of signal transducing histidine kinase"/>
    <property type="match status" value="1"/>
</dbReference>
<dbReference type="InterPro" id="IPR004358">
    <property type="entry name" value="Sig_transdc_His_kin-like_C"/>
</dbReference>
<dbReference type="Pfam" id="PF01627">
    <property type="entry name" value="Hpt"/>
    <property type="match status" value="1"/>
</dbReference>
<dbReference type="InterPro" id="IPR036061">
    <property type="entry name" value="CheW-like_dom_sf"/>
</dbReference>
<comment type="function">
    <text evidence="8">Involved in the transmission of sensory signals from the chemoreceptors to the flagellar motors. CheA is autophosphorylated; it can transfer its phosphate group to either CheB or CheY.</text>
</comment>
<dbReference type="PROSITE" id="PS50851">
    <property type="entry name" value="CHEW"/>
    <property type="match status" value="1"/>
</dbReference>
<dbReference type="InterPro" id="IPR037006">
    <property type="entry name" value="CheA-like_homodim_sf"/>
</dbReference>
<organism evidence="14 15">
    <name type="scientific">Vulcaniibacterium thermophilum</name>
    <dbReference type="NCBI Taxonomy" id="1169913"/>
    <lineage>
        <taxon>Bacteria</taxon>
        <taxon>Pseudomonadati</taxon>
        <taxon>Pseudomonadota</taxon>
        <taxon>Gammaproteobacteria</taxon>
        <taxon>Lysobacterales</taxon>
        <taxon>Lysobacteraceae</taxon>
        <taxon>Vulcaniibacterium</taxon>
    </lineage>
</organism>
<dbReference type="SMART" id="SM01231">
    <property type="entry name" value="H-kinase_dim"/>
    <property type="match status" value="1"/>
</dbReference>
<dbReference type="Pfam" id="PF02895">
    <property type="entry name" value="H-kinase_dim"/>
    <property type="match status" value="1"/>
</dbReference>
<dbReference type="GO" id="GO:0000155">
    <property type="term" value="F:phosphorelay sensor kinase activity"/>
    <property type="evidence" value="ECO:0007669"/>
    <property type="project" value="InterPro"/>
</dbReference>
<dbReference type="InterPro" id="IPR036641">
    <property type="entry name" value="HPT_dom_sf"/>
</dbReference>
<feature type="region of interest" description="Disordered" evidence="10">
    <location>
        <begin position="164"/>
        <end position="201"/>
    </location>
</feature>
<dbReference type="Gene3D" id="3.30.565.10">
    <property type="entry name" value="Histidine kinase-like ATPase, C-terminal domain"/>
    <property type="match status" value="1"/>
</dbReference>
<dbReference type="InterPro" id="IPR036890">
    <property type="entry name" value="HATPase_C_sf"/>
</dbReference>
<comment type="catalytic activity">
    <reaction evidence="1">
        <text>ATP + protein L-histidine = ADP + protein N-phospho-L-histidine.</text>
        <dbReference type="EC" id="2.7.13.3"/>
    </reaction>
</comment>
<dbReference type="FunFam" id="3.30.565.10:FF:000016">
    <property type="entry name" value="Chemotaxis protein CheA, putative"/>
    <property type="match status" value="1"/>
</dbReference>
<evidence type="ECO:0000256" key="6">
    <source>
        <dbReference type="ARBA" id="ARBA00022777"/>
    </source>
</evidence>
<dbReference type="InterPro" id="IPR002545">
    <property type="entry name" value="CheW-lke_dom"/>
</dbReference>
<dbReference type="InterPro" id="IPR036097">
    <property type="entry name" value="HisK_dim/P_sf"/>
</dbReference>
<feature type="compositionally biased region" description="Low complexity" evidence="10">
    <location>
        <begin position="188"/>
        <end position="201"/>
    </location>
</feature>
<dbReference type="InterPro" id="IPR005467">
    <property type="entry name" value="His_kinase_dom"/>
</dbReference>
<dbReference type="AlphaFoldDB" id="A0A919DD06"/>
<feature type="domain" description="HPt" evidence="13">
    <location>
        <begin position="1"/>
        <end position="104"/>
    </location>
</feature>
<dbReference type="CDD" id="cd00731">
    <property type="entry name" value="CheA_reg"/>
    <property type="match status" value="1"/>
</dbReference>
<gene>
    <name evidence="14" type="primary">cheA</name>
    <name evidence="14" type="ORF">GCM10007167_19760</name>
</gene>
<dbReference type="InterPro" id="IPR008207">
    <property type="entry name" value="Sig_transdc_His_kin_Hpt_dom"/>
</dbReference>
<dbReference type="Pfam" id="PF02518">
    <property type="entry name" value="HATPase_c"/>
    <property type="match status" value="1"/>
</dbReference>